<name>A0ABQ3RLM3_STRRR</name>
<protein>
    <recommendedName>
        <fullName evidence="3">Restriction endonuclease</fullName>
    </recommendedName>
</protein>
<evidence type="ECO:0008006" key="3">
    <source>
        <dbReference type="Google" id="ProtNLM"/>
    </source>
</evidence>
<sequence>MKPTDEPDAPAWGQLRDGLTLDALQEAVEKSGYPLQSTIFQLLEQDFRVQQEWGFRDRLSGEMRSIDLVARRELEHTPPQESRIRPTLTVMIECKQSNLPYVFFSTSPAPWKLDLPTICGLGIKEVVVTTDDNPSSWHFSVSEALDLTLHPFHKVEGFSIVSKCARKGPRLELSGIDAYNGIVMPLISAATHFIEASRPPTTAHWFDAYLVCAVAVVDAPMIVATNNSSGVKLEARPWCRLFRHEPKDLGEFLGEAGRHLAVDVVHKDFAAQYFTDHLLPFAEYFREGALRNHEVLATGEGFIEGHEFNPESLRDFLKPKAGHGS</sequence>
<dbReference type="EMBL" id="BNEA01000015">
    <property type="protein sequence ID" value="GHI56755.1"/>
    <property type="molecule type" value="Genomic_DNA"/>
</dbReference>
<comment type="caution">
    <text evidence="1">The sequence shown here is derived from an EMBL/GenBank/DDBJ whole genome shotgun (WGS) entry which is preliminary data.</text>
</comment>
<organism evidence="1 2">
    <name type="scientific">Streptomyces rubradiris</name>
    <name type="common">Streptomyces achromogenes subsp. rubradiris</name>
    <dbReference type="NCBI Taxonomy" id="285531"/>
    <lineage>
        <taxon>Bacteria</taxon>
        <taxon>Bacillati</taxon>
        <taxon>Actinomycetota</taxon>
        <taxon>Actinomycetes</taxon>
        <taxon>Kitasatosporales</taxon>
        <taxon>Streptomycetaceae</taxon>
        <taxon>Streptomyces</taxon>
    </lineage>
</organism>
<dbReference type="Proteomes" id="UP000646738">
    <property type="component" value="Unassembled WGS sequence"/>
</dbReference>
<proteinExistence type="predicted"/>
<accession>A0ABQ3RLM3</accession>
<gene>
    <name evidence="1" type="ORF">Srubr_66010</name>
</gene>
<reference evidence="2" key="1">
    <citation type="submission" date="2023-07" db="EMBL/GenBank/DDBJ databases">
        <title>Whole genome shotgun sequence of Streptomyces achromogenes subsp. rubradiris NBRC 14000.</title>
        <authorList>
            <person name="Komaki H."/>
            <person name="Tamura T."/>
        </authorList>
    </citation>
    <scope>NUCLEOTIDE SEQUENCE [LARGE SCALE GENOMIC DNA]</scope>
    <source>
        <strain evidence="2">NBRC 14000</strain>
    </source>
</reference>
<evidence type="ECO:0000313" key="1">
    <source>
        <dbReference type="EMBL" id="GHI56755.1"/>
    </source>
</evidence>
<keyword evidence="2" id="KW-1185">Reference proteome</keyword>
<evidence type="ECO:0000313" key="2">
    <source>
        <dbReference type="Proteomes" id="UP000646738"/>
    </source>
</evidence>